<dbReference type="AlphaFoldDB" id="A0A843WI54"/>
<comment type="caution">
    <text evidence="1">The sequence shown here is derived from an EMBL/GenBank/DDBJ whole genome shotgun (WGS) entry which is preliminary data.</text>
</comment>
<accession>A0A843WI54</accession>
<proteinExistence type="predicted"/>
<reference evidence="1" key="1">
    <citation type="submission" date="2017-07" db="EMBL/GenBank/DDBJ databases">
        <title>Taro Niue Genome Assembly and Annotation.</title>
        <authorList>
            <person name="Atibalentja N."/>
            <person name="Keating K."/>
            <person name="Fields C.J."/>
        </authorList>
    </citation>
    <scope>NUCLEOTIDE SEQUENCE</scope>
    <source>
        <strain evidence="1">Niue_2</strain>
        <tissue evidence="1">Leaf</tissue>
    </source>
</reference>
<sequence>MFFAHSVEEVWECSVTMGELAAMDGCDGTLVASNCCETPVTVLRRYHHHNCSNLCLAFMLQKEGKRAKNVLI</sequence>
<dbReference type="EMBL" id="NMUH01002865">
    <property type="protein sequence ID" value="MQM02510.1"/>
    <property type="molecule type" value="Genomic_DNA"/>
</dbReference>
<organism evidence="1 2">
    <name type="scientific">Colocasia esculenta</name>
    <name type="common">Wild taro</name>
    <name type="synonym">Arum esculentum</name>
    <dbReference type="NCBI Taxonomy" id="4460"/>
    <lineage>
        <taxon>Eukaryota</taxon>
        <taxon>Viridiplantae</taxon>
        <taxon>Streptophyta</taxon>
        <taxon>Embryophyta</taxon>
        <taxon>Tracheophyta</taxon>
        <taxon>Spermatophyta</taxon>
        <taxon>Magnoliopsida</taxon>
        <taxon>Liliopsida</taxon>
        <taxon>Araceae</taxon>
        <taxon>Aroideae</taxon>
        <taxon>Colocasieae</taxon>
        <taxon>Colocasia</taxon>
    </lineage>
</organism>
<dbReference type="OrthoDB" id="306099at2759"/>
<keyword evidence="2" id="KW-1185">Reference proteome</keyword>
<dbReference type="Proteomes" id="UP000652761">
    <property type="component" value="Unassembled WGS sequence"/>
</dbReference>
<protein>
    <submittedName>
        <fullName evidence="1">Uncharacterized protein</fullName>
    </submittedName>
</protein>
<name>A0A843WI54_COLES</name>
<evidence type="ECO:0000313" key="2">
    <source>
        <dbReference type="Proteomes" id="UP000652761"/>
    </source>
</evidence>
<gene>
    <name evidence="1" type="ORF">Taro_035272</name>
</gene>
<evidence type="ECO:0000313" key="1">
    <source>
        <dbReference type="EMBL" id="MQM02510.1"/>
    </source>
</evidence>